<evidence type="ECO:0000313" key="4">
    <source>
        <dbReference type="Proteomes" id="UP000095192"/>
    </source>
</evidence>
<dbReference type="InterPro" id="IPR000408">
    <property type="entry name" value="Reg_chr_condens"/>
</dbReference>
<proteinExistence type="predicted"/>
<accession>A0A1D3CYG5</accession>
<evidence type="ECO:0000256" key="2">
    <source>
        <dbReference type="SAM" id="MobiDB-lite"/>
    </source>
</evidence>
<dbReference type="Proteomes" id="UP000095192">
    <property type="component" value="Unassembled WGS sequence"/>
</dbReference>
<dbReference type="InParanoid" id="A0A1D3CYG5"/>
<dbReference type="VEuPathDB" id="ToxoDB:LOC34621195"/>
<evidence type="ECO:0000313" key="3">
    <source>
        <dbReference type="EMBL" id="OEH76238.1"/>
    </source>
</evidence>
<name>A0A1D3CYG5_9EIME</name>
<gene>
    <name evidence="3" type="ORF">cyc_04699</name>
</gene>
<dbReference type="Gene3D" id="2.130.10.30">
    <property type="entry name" value="Regulator of chromosome condensation 1/beta-lactamase-inhibitor protein II"/>
    <property type="match status" value="1"/>
</dbReference>
<evidence type="ECO:0000256" key="1">
    <source>
        <dbReference type="PROSITE-ProRule" id="PRU00235"/>
    </source>
</evidence>
<feature type="repeat" description="RCC1" evidence="1">
    <location>
        <begin position="178"/>
        <end position="225"/>
    </location>
</feature>
<feature type="region of interest" description="Disordered" evidence="2">
    <location>
        <begin position="33"/>
        <end position="60"/>
    </location>
</feature>
<comment type="caution">
    <text evidence="3">The sequence shown here is derived from an EMBL/GenBank/DDBJ whole genome shotgun (WGS) entry which is preliminary data.</text>
</comment>
<dbReference type="EMBL" id="JROU02001502">
    <property type="protein sequence ID" value="OEH76238.1"/>
    <property type="molecule type" value="Genomic_DNA"/>
</dbReference>
<organism evidence="3 4">
    <name type="scientific">Cyclospora cayetanensis</name>
    <dbReference type="NCBI Taxonomy" id="88456"/>
    <lineage>
        <taxon>Eukaryota</taxon>
        <taxon>Sar</taxon>
        <taxon>Alveolata</taxon>
        <taxon>Apicomplexa</taxon>
        <taxon>Conoidasida</taxon>
        <taxon>Coccidia</taxon>
        <taxon>Eucoccidiorida</taxon>
        <taxon>Eimeriorina</taxon>
        <taxon>Eimeriidae</taxon>
        <taxon>Cyclospora</taxon>
    </lineage>
</organism>
<dbReference type="VEuPathDB" id="ToxoDB:cyc_04699"/>
<dbReference type="InterPro" id="IPR009091">
    <property type="entry name" value="RCC1/BLIP-II"/>
</dbReference>
<dbReference type="AlphaFoldDB" id="A0A1D3CYG5"/>
<protein>
    <submittedName>
        <fullName evidence="3">Regulator of chromosome condensation domain-containing protein</fullName>
    </submittedName>
</protein>
<dbReference type="SUPFAM" id="SSF50985">
    <property type="entry name" value="RCC1/BLIP-II"/>
    <property type="match status" value="1"/>
</dbReference>
<sequence>MIDPERSMGCPPMLPYAPHDGLLPSHVQPPKAGDLPLAVCDPSGNRGPLPEGDANDASEEDASEEGSWVCFWSADASPKNRRGFVGPQRFRSYLGITKLACGSSLAAFIASKAELARFVHTAAAPPVVAVSCVPKERDGSSARNARKAAADTVAGAGWRPLAQDSAPTGVCLHAADDGRLYCWDWGESGNMHACSPQLLEGRHLEEMHVVDVACGGGHIVCITGSPGAVEGASLLRGGGLKQAAPTVLCVDSSSGHAPRGHYAAVCTAERRVFTGPDEVLFPRPARQVACGEQFSLVLTGA</sequence>
<reference evidence="3 4" key="1">
    <citation type="journal article" date="2016" name="BMC Genomics">
        <title>Comparative genomics reveals Cyclospora cayetanensis possesses coccidia-like metabolism and invasion components but unique surface antigens.</title>
        <authorList>
            <person name="Liu S."/>
            <person name="Wang L."/>
            <person name="Zheng H."/>
            <person name="Xu Z."/>
            <person name="Roellig D.M."/>
            <person name="Li N."/>
            <person name="Frace M.A."/>
            <person name="Tang K."/>
            <person name="Arrowood M.J."/>
            <person name="Moss D.M."/>
            <person name="Zhang L."/>
            <person name="Feng Y."/>
            <person name="Xiao L."/>
        </authorList>
    </citation>
    <scope>NUCLEOTIDE SEQUENCE [LARGE SCALE GENOMIC DNA]</scope>
    <source>
        <strain evidence="3 4">CHN_HEN01</strain>
    </source>
</reference>
<dbReference type="PROSITE" id="PS50012">
    <property type="entry name" value="RCC1_3"/>
    <property type="match status" value="1"/>
</dbReference>
<keyword evidence="4" id="KW-1185">Reference proteome</keyword>